<comment type="caution">
    <text evidence="2">The sequence shown here is derived from an EMBL/GenBank/DDBJ whole genome shotgun (WGS) entry which is preliminary data.</text>
</comment>
<feature type="transmembrane region" description="Helical" evidence="1">
    <location>
        <begin position="115"/>
        <end position="137"/>
    </location>
</feature>
<feature type="transmembrane region" description="Helical" evidence="1">
    <location>
        <begin position="254"/>
        <end position="273"/>
    </location>
</feature>
<accession>A6G6B6</accession>
<evidence type="ECO:0000313" key="3">
    <source>
        <dbReference type="Proteomes" id="UP000005801"/>
    </source>
</evidence>
<keyword evidence="1" id="KW-1133">Transmembrane helix</keyword>
<feature type="transmembrane region" description="Helical" evidence="1">
    <location>
        <begin position="364"/>
        <end position="391"/>
    </location>
</feature>
<feature type="transmembrane region" description="Helical" evidence="1">
    <location>
        <begin position="59"/>
        <end position="78"/>
    </location>
</feature>
<keyword evidence="1" id="KW-0812">Transmembrane</keyword>
<protein>
    <submittedName>
        <fullName evidence="2">Uncharacterized protein</fullName>
    </submittedName>
</protein>
<feature type="transmembrane region" description="Helical" evidence="1">
    <location>
        <begin position="334"/>
        <end position="352"/>
    </location>
</feature>
<feature type="transmembrane region" description="Helical" evidence="1">
    <location>
        <begin position="149"/>
        <end position="173"/>
    </location>
</feature>
<dbReference type="AlphaFoldDB" id="A6G6B6"/>
<feature type="transmembrane region" description="Helical" evidence="1">
    <location>
        <begin position="280"/>
        <end position="300"/>
    </location>
</feature>
<sequence>MKGEPGNEQGPREAGEDERGPWGLAAVALVAGLLQVLASVALGMARADDFEAASSESSAIYLLAAALVTAGVFAIYLVRERPAIALTLGTVWPLGMFFGLRKHATVLGLAFHGEFILHHLAAILAFALAVMVPLRWARDEQLGPAWQRMGPAALAVPGAALLLVGHLSTLLQPPPPGSEAGLAQALSLGGQPWITELGAGLLIAAWPLAVGLFWTRLGPAERRPIALILLAPMVVRLATAGVHGLSGALVAPAAVPWLGATMVVASVLTLGLLRPRLDRWVTAVVGIICLFGSMLFYYFYEHGFGELEDGLGGLLQSLFGFQVPYPPYTDDLRSAALMLGLFFMFVTVYTALVSTEDRSRGLSLGLMLIAGLGLSSPHLALMVGAGALLFIETLLPGAPHRELGAWNGWGGSPKVPEWVKLEEIDDEEDREAEGAGFAPNEADLRGTLEGLSERLAAAAPIAAEDDAGSTILVRDHLGDTPFELRARVPRRSPADVRVELTVGLPGRSEAAFELVPDTSERGPRPAHLLARSHRVIGDPRQLEAFGDEALDALTPFPTAYLRAWEAGAQVELGAELSRLRVDSLEALVRCLARALRD</sequence>
<name>A6G6B6_9BACT</name>
<evidence type="ECO:0000313" key="2">
    <source>
        <dbReference type="EMBL" id="EDM78545.1"/>
    </source>
</evidence>
<keyword evidence="3" id="KW-1185">Reference proteome</keyword>
<dbReference type="EMBL" id="ABCS01000029">
    <property type="protein sequence ID" value="EDM78545.1"/>
    <property type="molecule type" value="Genomic_DNA"/>
</dbReference>
<organism evidence="2 3">
    <name type="scientific">Plesiocystis pacifica SIR-1</name>
    <dbReference type="NCBI Taxonomy" id="391625"/>
    <lineage>
        <taxon>Bacteria</taxon>
        <taxon>Pseudomonadati</taxon>
        <taxon>Myxococcota</taxon>
        <taxon>Polyangia</taxon>
        <taxon>Nannocystales</taxon>
        <taxon>Nannocystaceae</taxon>
        <taxon>Plesiocystis</taxon>
    </lineage>
</organism>
<reference evidence="2 3" key="1">
    <citation type="submission" date="2007-06" db="EMBL/GenBank/DDBJ databases">
        <authorList>
            <person name="Shimkets L."/>
            <person name="Ferriera S."/>
            <person name="Johnson J."/>
            <person name="Kravitz S."/>
            <person name="Beeson K."/>
            <person name="Sutton G."/>
            <person name="Rogers Y.-H."/>
            <person name="Friedman R."/>
            <person name="Frazier M."/>
            <person name="Venter J.C."/>
        </authorList>
    </citation>
    <scope>NUCLEOTIDE SEQUENCE [LARGE SCALE GENOMIC DNA]</scope>
    <source>
        <strain evidence="2 3">SIR-1</strain>
    </source>
</reference>
<feature type="transmembrane region" description="Helical" evidence="1">
    <location>
        <begin position="83"/>
        <end position="100"/>
    </location>
</feature>
<feature type="transmembrane region" description="Helical" evidence="1">
    <location>
        <begin position="21"/>
        <end position="47"/>
    </location>
</feature>
<feature type="transmembrane region" description="Helical" evidence="1">
    <location>
        <begin position="193"/>
        <end position="214"/>
    </location>
</feature>
<dbReference type="OrthoDB" id="5499737at2"/>
<dbReference type="RefSeq" id="WP_006972265.1">
    <property type="nucleotide sequence ID" value="NZ_ABCS01000029.1"/>
</dbReference>
<evidence type="ECO:0000256" key="1">
    <source>
        <dbReference type="SAM" id="Phobius"/>
    </source>
</evidence>
<dbReference type="Proteomes" id="UP000005801">
    <property type="component" value="Unassembled WGS sequence"/>
</dbReference>
<feature type="transmembrane region" description="Helical" evidence="1">
    <location>
        <begin position="226"/>
        <end position="248"/>
    </location>
</feature>
<proteinExistence type="predicted"/>
<keyword evidence="1" id="KW-0472">Membrane</keyword>
<gene>
    <name evidence="2" type="ORF">PPSIR1_14945</name>
</gene>